<evidence type="ECO:0000256" key="4">
    <source>
        <dbReference type="ARBA" id="ARBA00022692"/>
    </source>
</evidence>
<dbReference type="HOGENOM" id="CLU_001265_30_1_1"/>
<proteinExistence type="inferred from homology"/>
<feature type="transmembrane region" description="Helical" evidence="8">
    <location>
        <begin position="411"/>
        <end position="435"/>
    </location>
</feature>
<evidence type="ECO:0000256" key="8">
    <source>
        <dbReference type="SAM" id="Phobius"/>
    </source>
</evidence>
<keyword evidence="11" id="KW-1185">Reference proteome</keyword>
<evidence type="ECO:0000259" key="9">
    <source>
        <dbReference type="PROSITE" id="PS50850"/>
    </source>
</evidence>
<evidence type="ECO:0000256" key="3">
    <source>
        <dbReference type="ARBA" id="ARBA00022448"/>
    </source>
</evidence>
<keyword evidence="3 7" id="KW-0813">Transport</keyword>
<feature type="transmembrane region" description="Helical" evidence="8">
    <location>
        <begin position="315"/>
        <end position="336"/>
    </location>
</feature>
<dbReference type="InterPro" id="IPR050360">
    <property type="entry name" value="MFS_Sugar_Transporters"/>
</dbReference>
<feature type="transmembrane region" description="Helical" evidence="8">
    <location>
        <begin position="343"/>
        <end position="364"/>
    </location>
</feature>
<dbReference type="PANTHER" id="PTHR48022">
    <property type="entry name" value="PLASTIDIC GLUCOSE TRANSPORTER 4"/>
    <property type="match status" value="1"/>
</dbReference>
<organism evidence="10 11">
    <name type="scientific">Oidiodendron maius (strain Zn)</name>
    <dbReference type="NCBI Taxonomy" id="913774"/>
    <lineage>
        <taxon>Eukaryota</taxon>
        <taxon>Fungi</taxon>
        <taxon>Dikarya</taxon>
        <taxon>Ascomycota</taxon>
        <taxon>Pezizomycotina</taxon>
        <taxon>Leotiomycetes</taxon>
        <taxon>Leotiomycetes incertae sedis</taxon>
        <taxon>Myxotrichaceae</taxon>
        <taxon>Oidiodendron</taxon>
    </lineage>
</organism>
<evidence type="ECO:0000256" key="2">
    <source>
        <dbReference type="ARBA" id="ARBA00010992"/>
    </source>
</evidence>
<keyword evidence="5 8" id="KW-1133">Transmembrane helix</keyword>
<dbReference type="InParanoid" id="A0A0C3D1K4"/>
<feature type="transmembrane region" description="Helical" evidence="8">
    <location>
        <begin position="195"/>
        <end position="212"/>
    </location>
</feature>
<comment type="subcellular location">
    <subcellularLocation>
        <location evidence="1">Membrane</location>
        <topology evidence="1">Multi-pass membrane protein</topology>
    </subcellularLocation>
</comment>
<feature type="transmembrane region" description="Helical" evidence="8">
    <location>
        <begin position="163"/>
        <end position="183"/>
    </location>
</feature>
<evidence type="ECO:0000256" key="6">
    <source>
        <dbReference type="ARBA" id="ARBA00023136"/>
    </source>
</evidence>
<feature type="domain" description="Major facilitator superfamily (MFS) profile" evidence="9">
    <location>
        <begin position="16"/>
        <end position="469"/>
    </location>
</feature>
<dbReference type="InterPro" id="IPR020846">
    <property type="entry name" value="MFS_dom"/>
</dbReference>
<dbReference type="EMBL" id="KN832886">
    <property type="protein sequence ID" value="KIM95787.1"/>
    <property type="molecule type" value="Genomic_DNA"/>
</dbReference>
<keyword evidence="6 8" id="KW-0472">Membrane</keyword>
<dbReference type="STRING" id="913774.A0A0C3D1K4"/>
<evidence type="ECO:0000256" key="5">
    <source>
        <dbReference type="ARBA" id="ARBA00022989"/>
    </source>
</evidence>
<dbReference type="InterPro" id="IPR036259">
    <property type="entry name" value="MFS_trans_sf"/>
</dbReference>
<sequence>GVLSKSLKATTYMVVFAIWIALSGWMVNYDISYGGTVLQMESFQKTFGHCKMAPDPKTGHLQEICALSATAQSMVSFSQLFSAIGAAFSGFTGNYLGRRGTIQFGCLIVVIGAACQCATAGSYAAYNVCKCLTCFGVGHVNAGGPTFGVEVIAPSMRGALVSIFNIGLSIGLLTSSAICYGTSTIGNSWEWRTPVILQIPLAVIYAAGMMLFPESPRWLLTKGKEQQARFALAKFYNRDSQAPEITAQLRETEAYIELEKAQSSTTSWTEIFHKSYIRRTTISILVNVAGPLSGVPLIGTYAAVFFSAAGVTKPFLTQVYLGVCGLLGACCGPFIIEYVGRRLAILFGLACMTVCMLIFSTVASGLGASSDTARNVLIAFLCLWFLVYGSCLSSSHWVVGVEVHSVRLRTYGAAIAVFSANTAYFAASFWTPYMINPTAGNLGTKVGYFYLAITMVFFVVLLFLLPETARLSLEQIDDLF</sequence>
<evidence type="ECO:0000313" key="11">
    <source>
        <dbReference type="Proteomes" id="UP000054321"/>
    </source>
</evidence>
<dbReference type="Pfam" id="PF00083">
    <property type="entry name" value="Sugar_tr"/>
    <property type="match status" value="1"/>
</dbReference>
<name>A0A0C3D1K4_OIDMZ</name>
<feature type="transmembrane region" description="Helical" evidence="8">
    <location>
        <begin position="12"/>
        <end position="31"/>
    </location>
</feature>
<feature type="non-terminal residue" evidence="10">
    <location>
        <position position="1"/>
    </location>
</feature>
<dbReference type="GO" id="GO:0016020">
    <property type="term" value="C:membrane"/>
    <property type="evidence" value="ECO:0007669"/>
    <property type="project" value="UniProtKB-SubCell"/>
</dbReference>
<dbReference type="OrthoDB" id="6133115at2759"/>
<dbReference type="GO" id="GO:0005351">
    <property type="term" value="F:carbohydrate:proton symporter activity"/>
    <property type="evidence" value="ECO:0007669"/>
    <property type="project" value="TreeGrafter"/>
</dbReference>
<protein>
    <recommendedName>
        <fullName evidence="9">Major facilitator superfamily (MFS) profile domain-containing protein</fullName>
    </recommendedName>
</protein>
<evidence type="ECO:0000256" key="7">
    <source>
        <dbReference type="RuleBase" id="RU003346"/>
    </source>
</evidence>
<feature type="non-terminal residue" evidence="10">
    <location>
        <position position="480"/>
    </location>
</feature>
<reference evidence="10 11" key="1">
    <citation type="submission" date="2014-04" db="EMBL/GenBank/DDBJ databases">
        <authorList>
            <consortium name="DOE Joint Genome Institute"/>
            <person name="Kuo A."/>
            <person name="Martino E."/>
            <person name="Perotto S."/>
            <person name="Kohler A."/>
            <person name="Nagy L.G."/>
            <person name="Floudas D."/>
            <person name="Copeland A."/>
            <person name="Barry K.W."/>
            <person name="Cichocki N."/>
            <person name="Veneault-Fourrey C."/>
            <person name="LaButti K."/>
            <person name="Lindquist E.A."/>
            <person name="Lipzen A."/>
            <person name="Lundell T."/>
            <person name="Morin E."/>
            <person name="Murat C."/>
            <person name="Sun H."/>
            <person name="Tunlid A."/>
            <person name="Henrissat B."/>
            <person name="Grigoriev I.V."/>
            <person name="Hibbett D.S."/>
            <person name="Martin F."/>
            <person name="Nordberg H.P."/>
            <person name="Cantor M.N."/>
            <person name="Hua S.X."/>
        </authorList>
    </citation>
    <scope>NUCLEOTIDE SEQUENCE [LARGE SCALE GENOMIC DNA]</scope>
    <source>
        <strain evidence="10 11">Zn</strain>
    </source>
</reference>
<dbReference type="AlphaFoldDB" id="A0A0C3D1K4"/>
<comment type="similarity">
    <text evidence="2 7">Belongs to the major facilitator superfamily. Sugar transporter (TC 2.A.1.1) family.</text>
</comment>
<dbReference type="InterPro" id="IPR005828">
    <property type="entry name" value="MFS_sugar_transport-like"/>
</dbReference>
<dbReference type="PANTHER" id="PTHR48022:SF2">
    <property type="entry name" value="PLASTIDIC GLUCOSE TRANSPORTER 4"/>
    <property type="match status" value="1"/>
</dbReference>
<dbReference type="NCBIfam" id="TIGR00879">
    <property type="entry name" value="SP"/>
    <property type="match status" value="1"/>
</dbReference>
<accession>A0A0C3D1K4</accession>
<feature type="transmembrane region" description="Helical" evidence="8">
    <location>
        <begin position="284"/>
        <end position="309"/>
    </location>
</feature>
<gene>
    <name evidence="10" type="ORF">OIDMADRAFT_97390</name>
</gene>
<dbReference type="InterPro" id="IPR003663">
    <property type="entry name" value="Sugar/inositol_transpt"/>
</dbReference>
<dbReference type="Proteomes" id="UP000054321">
    <property type="component" value="Unassembled WGS sequence"/>
</dbReference>
<feature type="transmembrane region" description="Helical" evidence="8">
    <location>
        <begin position="376"/>
        <end position="399"/>
    </location>
</feature>
<dbReference type="Gene3D" id="1.20.1250.20">
    <property type="entry name" value="MFS general substrate transporter like domains"/>
    <property type="match status" value="1"/>
</dbReference>
<dbReference type="SUPFAM" id="SSF103473">
    <property type="entry name" value="MFS general substrate transporter"/>
    <property type="match status" value="1"/>
</dbReference>
<feature type="transmembrane region" description="Helical" evidence="8">
    <location>
        <begin position="447"/>
        <end position="465"/>
    </location>
</feature>
<reference evidence="11" key="2">
    <citation type="submission" date="2015-01" db="EMBL/GenBank/DDBJ databases">
        <title>Evolutionary Origins and Diversification of the Mycorrhizal Mutualists.</title>
        <authorList>
            <consortium name="DOE Joint Genome Institute"/>
            <consortium name="Mycorrhizal Genomics Consortium"/>
            <person name="Kohler A."/>
            <person name="Kuo A."/>
            <person name="Nagy L.G."/>
            <person name="Floudas D."/>
            <person name="Copeland A."/>
            <person name="Barry K.W."/>
            <person name="Cichocki N."/>
            <person name="Veneault-Fourrey C."/>
            <person name="LaButti K."/>
            <person name="Lindquist E.A."/>
            <person name="Lipzen A."/>
            <person name="Lundell T."/>
            <person name="Morin E."/>
            <person name="Murat C."/>
            <person name="Riley R."/>
            <person name="Ohm R."/>
            <person name="Sun H."/>
            <person name="Tunlid A."/>
            <person name="Henrissat B."/>
            <person name="Grigoriev I.V."/>
            <person name="Hibbett D.S."/>
            <person name="Martin F."/>
        </authorList>
    </citation>
    <scope>NUCLEOTIDE SEQUENCE [LARGE SCALE GENOMIC DNA]</scope>
    <source>
        <strain evidence="11">Zn</strain>
    </source>
</reference>
<keyword evidence="4 8" id="KW-0812">Transmembrane</keyword>
<evidence type="ECO:0000256" key="1">
    <source>
        <dbReference type="ARBA" id="ARBA00004141"/>
    </source>
</evidence>
<evidence type="ECO:0000313" key="10">
    <source>
        <dbReference type="EMBL" id="KIM95787.1"/>
    </source>
</evidence>
<dbReference type="PROSITE" id="PS50850">
    <property type="entry name" value="MFS"/>
    <property type="match status" value="1"/>
</dbReference>